<dbReference type="InParanoid" id="A0A2K2D030"/>
<organism evidence="1">
    <name type="scientific">Brachypodium distachyon</name>
    <name type="common">Purple false brome</name>
    <name type="synonym">Trachynia distachya</name>
    <dbReference type="NCBI Taxonomy" id="15368"/>
    <lineage>
        <taxon>Eukaryota</taxon>
        <taxon>Viridiplantae</taxon>
        <taxon>Streptophyta</taxon>
        <taxon>Embryophyta</taxon>
        <taxon>Tracheophyta</taxon>
        <taxon>Spermatophyta</taxon>
        <taxon>Magnoliopsida</taxon>
        <taxon>Liliopsida</taxon>
        <taxon>Poales</taxon>
        <taxon>Poaceae</taxon>
        <taxon>BOP clade</taxon>
        <taxon>Pooideae</taxon>
        <taxon>Stipodae</taxon>
        <taxon>Brachypodieae</taxon>
        <taxon>Brachypodium</taxon>
    </lineage>
</organism>
<evidence type="ECO:0000313" key="2">
    <source>
        <dbReference type="EnsemblPlants" id="PNT67625"/>
    </source>
</evidence>
<reference evidence="1 2" key="1">
    <citation type="journal article" date="2010" name="Nature">
        <title>Genome sequencing and analysis of the model grass Brachypodium distachyon.</title>
        <authorList>
            <consortium name="International Brachypodium Initiative"/>
        </authorList>
    </citation>
    <scope>NUCLEOTIDE SEQUENCE [LARGE SCALE GENOMIC DNA]</scope>
    <source>
        <strain evidence="1 2">Bd21</strain>
    </source>
</reference>
<reference evidence="1" key="2">
    <citation type="submission" date="2017-06" db="EMBL/GenBank/DDBJ databases">
        <title>WGS assembly of Brachypodium distachyon.</title>
        <authorList>
            <consortium name="The International Brachypodium Initiative"/>
            <person name="Lucas S."/>
            <person name="Harmon-Smith M."/>
            <person name="Lail K."/>
            <person name="Tice H."/>
            <person name="Grimwood J."/>
            <person name="Bruce D."/>
            <person name="Barry K."/>
            <person name="Shu S."/>
            <person name="Lindquist E."/>
            <person name="Wang M."/>
            <person name="Pitluck S."/>
            <person name="Vogel J.P."/>
            <person name="Garvin D.F."/>
            <person name="Mockler T.C."/>
            <person name="Schmutz J."/>
            <person name="Rokhsar D."/>
            <person name="Bevan M.W."/>
        </authorList>
    </citation>
    <scope>NUCLEOTIDE SEQUENCE</scope>
    <source>
        <strain evidence="1">Bd21</strain>
    </source>
</reference>
<keyword evidence="3" id="KW-1185">Reference proteome</keyword>
<dbReference type="Gramene" id="PNT67625">
    <property type="protein sequence ID" value="PNT67625"/>
    <property type="gene ID" value="BRADI_3g29793v3"/>
</dbReference>
<proteinExistence type="predicted"/>
<gene>
    <name evidence="1" type="ORF">BRADI_3g29793v3</name>
</gene>
<evidence type="ECO:0000313" key="1">
    <source>
        <dbReference type="EMBL" id="PNT67625.1"/>
    </source>
</evidence>
<name>A0A2K2D030_BRADI</name>
<sequence>MMRTIGICRWCLSGPMGSGRSCEWKLRSITLHTARLTV</sequence>
<dbReference type="AlphaFoldDB" id="A0A2K2D030"/>
<reference evidence="2" key="3">
    <citation type="submission" date="2018-08" db="UniProtKB">
        <authorList>
            <consortium name="EnsemblPlants"/>
        </authorList>
    </citation>
    <scope>IDENTIFICATION</scope>
    <source>
        <strain evidence="2">cv. Bd21</strain>
    </source>
</reference>
<protein>
    <submittedName>
        <fullName evidence="1 2">Uncharacterized protein</fullName>
    </submittedName>
</protein>
<accession>A0A2K2D030</accession>
<evidence type="ECO:0000313" key="3">
    <source>
        <dbReference type="Proteomes" id="UP000008810"/>
    </source>
</evidence>
<dbReference type="EnsemblPlants" id="PNT67625">
    <property type="protein sequence ID" value="PNT67625"/>
    <property type="gene ID" value="BRADI_3g29793v3"/>
</dbReference>
<dbReference type="Proteomes" id="UP000008810">
    <property type="component" value="Chromosome 3"/>
</dbReference>
<dbReference type="EMBL" id="CM000882">
    <property type="protein sequence ID" value="PNT67625.1"/>
    <property type="molecule type" value="Genomic_DNA"/>
</dbReference>